<evidence type="ECO:0000259" key="2">
    <source>
        <dbReference type="Pfam" id="PF25917"/>
    </source>
</evidence>
<dbReference type="Proteomes" id="UP001138757">
    <property type="component" value="Unassembled WGS sequence"/>
</dbReference>
<dbReference type="Gene3D" id="2.40.50.100">
    <property type="match status" value="1"/>
</dbReference>
<dbReference type="AlphaFoldDB" id="A0A9X1DFJ6"/>
<gene>
    <name evidence="4" type="ORF">KK488_19050</name>
</gene>
<dbReference type="Pfam" id="PF25917">
    <property type="entry name" value="BSH_RND"/>
    <property type="match status" value="1"/>
</dbReference>
<dbReference type="PANTHER" id="PTHR30386">
    <property type="entry name" value="MEMBRANE FUSION SUBUNIT OF EMRAB-TOLC MULTIDRUG EFFLUX PUMP"/>
    <property type="match status" value="1"/>
</dbReference>
<feature type="domain" description="Multidrug resistance protein MdtA-like barrel-sandwich hybrid" evidence="2">
    <location>
        <begin position="60"/>
        <end position="255"/>
    </location>
</feature>
<dbReference type="InterPro" id="IPR058625">
    <property type="entry name" value="MdtA-like_BSH"/>
</dbReference>
<dbReference type="EMBL" id="JAHGAW010000014">
    <property type="protein sequence ID" value="MBT2189050.1"/>
    <property type="molecule type" value="Genomic_DNA"/>
</dbReference>
<keyword evidence="5" id="KW-1185">Reference proteome</keyword>
<protein>
    <submittedName>
        <fullName evidence="4">HlyD family secretion protein</fullName>
    </submittedName>
</protein>
<comment type="caution">
    <text evidence="4">The sequence shown here is derived from an EMBL/GenBank/DDBJ whole genome shotgun (WGS) entry which is preliminary data.</text>
</comment>
<dbReference type="PANTHER" id="PTHR30386:SF24">
    <property type="entry name" value="MULTIDRUG RESISTANCE EFFLUX PUMP"/>
    <property type="match status" value="1"/>
</dbReference>
<dbReference type="RefSeq" id="WP_214625307.1">
    <property type="nucleotide sequence ID" value="NZ_JAHGAW010000014.1"/>
</dbReference>
<name>A0A9X1DFJ6_9SPHN</name>
<feature type="transmembrane region" description="Helical" evidence="1">
    <location>
        <begin position="21"/>
        <end position="40"/>
    </location>
</feature>
<dbReference type="GO" id="GO:0055085">
    <property type="term" value="P:transmembrane transport"/>
    <property type="evidence" value="ECO:0007669"/>
    <property type="project" value="InterPro"/>
</dbReference>
<feature type="domain" description="p-hydroxybenzoic acid efflux pump subunit AaeA-like beta-barrel" evidence="3">
    <location>
        <begin position="261"/>
        <end position="353"/>
    </location>
</feature>
<reference evidence="4" key="1">
    <citation type="submission" date="2021-05" db="EMBL/GenBank/DDBJ databases">
        <title>Genome of Sphingobium sp. strain.</title>
        <authorList>
            <person name="Fan R."/>
        </authorList>
    </citation>
    <scope>NUCLEOTIDE SEQUENCE</scope>
    <source>
        <strain evidence="4">H33</strain>
    </source>
</reference>
<evidence type="ECO:0000313" key="4">
    <source>
        <dbReference type="EMBL" id="MBT2189050.1"/>
    </source>
</evidence>
<keyword evidence="1" id="KW-0812">Transmembrane</keyword>
<evidence type="ECO:0000256" key="1">
    <source>
        <dbReference type="SAM" id="Phobius"/>
    </source>
</evidence>
<dbReference type="SUPFAM" id="SSF111369">
    <property type="entry name" value="HlyD-like secretion proteins"/>
    <property type="match status" value="2"/>
</dbReference>
<dbReference type="Gene3D" id="2.40.30.170">
    <property type="match status" value="1"/>
</dbReference>
<evidence type="ECO:0000313" key="5">
    <source>
        <dbReference type="Proteomes" id="UP001138757"/>
    </source>
</evidence>
<accession>A0A9X1DFJ6</accession>
<dbReference type="InterPro" id="IPR050739">
    <property type="entry name" value="MFP"/>
</dbReference>
<evidence type="ECO:0000259" key="3">
    <source>
        <dbReference type="Pfam" id="PF25963"/>
    </source>
</evidence>
<dbReference type="InterPro" id="IPR058634">
    <property type="entry name" value="AaeA-lik-b-barrel"/>
</dbReference>
<proteinExistence type="predicted"/>
<dbReference type="Gene3D" id="1.10.287.470">
    <property type="entry name" value="Helix hairpin bin"/>
    <property type="match status" value="1"/>
</dbReference>
<organism evidence="4 5">
    <name type="scientific">Sphingobium nicotianae</name>
    <dbReference type="NCBI Taxonomy" id="2782607"/>
    <lineage>
        <taxon>Bacteria</taxon>
        <taxon>Pseudomonadati</taxon>
        <taxon>Pseudomonadota</taxon>
        <taxon>Alphaproteobacteria</taxon>
        <taxon>Sphingomonadales</taxon>
        <taxon>Sphingomonadaceae</taxon>
        <taxon>Sphingobium</taxon>
    </lineage>
</organism>
<keyword evidence="1" id="KW-1133">Transmembrane helix</keyword>
<dbReference type="PRINTS" id="PR01490">
    <property type="entry name" value="RTXTOXIND"/>
</dbReference>
<dbReference type="Pfam" id="PF25963">
    <property type="entry name" value="Beta-barrel_AAEA"/>
    <property type="match status" value="1"/>
</dbReference>
<keyword evidence="1" id="KW-0472">Membrane</keyword>
<sequence>MAQDNDTDDKPAQRISGRARIILLVAALVLVVGGAFWFAYHQMRGKYYEETNDAEIRADMVTVAPRIAGYVSQVLVSDNQDVKAGQPLLRIDARDYEARQAQADAQIAVARAAADNVRATISEQLATIDQTRAQLAQARAKAAYDAAEVARYAPLVETGAEKREQLAQLRATATQSAAQVRAQEAALAVQQRRVGTLESQIRQSDAQAQGARAQRASANVDVNATLVRAASDGRIGDKTVTMGQFVQPGMRLMSIVPLDKIYVVANFKETQLGLIRPGQPATISVDALGGTELHGKVASIMPGTGAQFSILPPENATGNFTKIVQRVPVRIELDASPEARRLLVPGLSVTATVDTISARDAGARIKDAQARTAAKAN</sequence>